<dbReference type="Pfam" id="PF01284">
    <property type="entry name" value="MARVEL"/>
    <property type="match status" value="1"/>
</dbReference>
<dbReference type="InterPro" id="IPR008253">
    <property type="entry name" value="Marvel"/>
</dbReference>
<dbReference type="OrthoDB" id="6481667at2759"/>
<comment type="caution">
    <text evidence="6">The sequence shown here is derived from an EMBL/GenBank/DDBJ whole genome shotgun (WGS) entry which is preliminary data.</text>
</comment>
<accession>A0A132ABM6</accession>
<comment type="subcellular location">
    <subcellularLocation>
        <location evidence="1">Membrane</location>
        <topology evidence="1">Multi-pass membrane protein</topology>
    </subcellularLocation>
</comment>
<name>A0A132ABM6_SARSC</name>
<gene>
    <name evidence="6" type="ORF">QR98_0068740</name>
</gene>
<reference evidence="6 7" key="1">
    <citation type="journal article" date="2015" name="Parasit. Vectors">
        <title>Draft genome of the scabies mite.</title>
        <authorList>
            <person name="Rider S.D.Jr."/>
            <person name="Morgan M.S."/>
            <person name="Arlian L.G."/>
        </authorList>
    </citation>
    <scope>NUCLEOTIDE SEQUENCE [LARGE SCALE GENOMIC DNA]</scope>
    <source>
        <strain evidence="6">Arlian Lab</strain>
    </source>
</reference>
<evidence type="ECO:0000313" key="6">
    <source>
        <dbReference type="EMBL" id="KPM08358.1"/>
    </source>
</evidence>
<organism evidence="6 7">
    <name type="scientific">Sarcoptes scabiei</name>
    <name type="common">Itch mite</name>
    <name type="synonym">Acarus scabiei</name>
    <dbReference type="NCBI Taxonomy" id="52283"/>
    <lineage>
        <taxon>Eukaryota</taxon>
        <taxon>Metazoa</taxon>
        <taxon>Ecdysozoa</taxon>
        <taxon>Arthropoda</taxon>
        <taxon>Chelicerata</taxon>
        <taxon>Arachnida</taxon>
        <taxon>Acari</taxon>
        <taxon>Acariformes</taxon>
        <taxon>Sarcoptiformes</taxon>
        <taxon>Astigmata</taxon>
        <taxon>Psoroptidia</taxon>
        <taxon>Sarcoptoidea</taxon>
        <taxon>Sarcoptidae</taxon>
        <taxon>Sarcoptinae</taxon>
        <taxon>Sarcoptes</taxon>
    </lineage>
</organism>
<protein>
    <submittedName>
        <fullName evidence="6">MARVEL domain containing protein</fullName>
    </submittedName>
</protein>
<keyword evidence="4" id="KW-0472">Membrane</keyword>
<evidence type="ECO:0000256" key="1">
    <source>
        <dbReference type="ARBA" id="ARBA00004141"/>
    </source>
</evidence>
<evidence type="ECO:0000259" key="5">
    <source>
        <dbReference type="Pfam" id="PF01284"/>
    </source>
</evidence>
<dbReference type="GO" id="GO:0016020">
    <property type="term" value="C:membrane"/>
    <property type="evidence" value="ECO:0007669"/>
    <property type="project" value="UniProtKB-SubCell"/>
</dbReference>
<evidence type="ECO:0000256" key="4">
    <source>
        <dbReference type="ARBA" id="ARBA00023136"/>
    </source>
</evidence>
<keyword evidence="2" id="KW-0812">Transmembrane</keyword>
<dbReference type="AlphaFoldDB" id="A0A132ABM6"/>
<feature type="domain" description="MARVEL" evidence="5">
    <location>
        <begin position="29"/>
        <end position="143"/>
    </location>
</feature>
<evidence type="ECO:0000313" key="7">
    <source>
        <dbReference type="Proteomes" id="UP000616769"/>
    </source>
</evidence>
<dbReference type="Proteomes" id="UP000616769">
    <property type="component" value="Unassembled WGS sequence"/>
</dbReference>
<keyword evidence="3" id="KW-1133">Transmembrane helix</keyword>
<evidence type="ECO:0000256" key="2">
    <source>
        <dbReference type="ARBA" id="ARBA00022692"/>
    </source>
</evidence>
<evidence type="ECO:0000256" key="3">
    <source>
        <dbReference type="ARBA" id="ARBA00022989"/>
    </source>
</evidence>
<sequence length="163" mass="18028">MPTATVQVRQTTTTTTARSSVIVINTGYLSSKLGLLKFLIMVLSLVTFIMVLMSMDYHNEHPDSDRYLLMVGFADWITVTLMLIAALLSLGSATILPKASFDFMFHFVLGLAVLVGGCWCASSAFAYDEKNEQRNSYIQAASVSRSIWLYCKESFSPSKSISI</sequence>
<proteinExistence type="predicted"/>
<dbReference type="VEuPathDB" id="VectorBase:SSCA001760"/>
<dbReference type="EMBL" id="JXLN01012343">
    <property type="protein sequence ID" value="KPM08358.1"/>
    <property type="molecule type" value="Genomic_DNA"/>
</dbReference>